<dbReference type="Proteomes" id="UP000027222">
    <property type="component" value="Unassembled WGS sequence"/>
</dbReference>
<sequence length="59" mass="6987">MRVKWRSKMRGVMAKSIFITHPTVHPDAQARIHPFPSEFRYRNYIAVLALKTGLRLHKQ</sequence>
<dbReference type="HOGENOM" id="CLU_2960934_0_0_1"/>
<name>A0A067SPU0_GALM3</name>
<gene>
    <name evidence="1" type="ORF">GALMADRAFT_906536</name>
</gene>
<organism evidence="1 2">
    <name type="scientific">Galerina marginata (strain CBS 339.88)</name>
    <dbReference type="NCBI Taxonomy" id="685588"/>
    <lineage>
        <taxon>Eukaryota</taxon>
        <taxon>Fungi</taxon>
        <taxon>Dikarya</taxon>
        <taxon>Basidiomycota</taxon>
        <taxon>Agaricomycotina</taxon>
        <taxon>Agaricomycetes</taxon>
        <taxon>Agaricomycetidae</taxon>
        <taxon>Agaricales</taxon>
        <taxon>Agaricineae</taxon>
        <taxon>Strophariaceae</taxon>
        <taxon>Galerina</taxon>
    </lineage>
</organism>
<dbReference type="EMBL" id="KL142400">
    <property type="protein sequence ID" value="KDR69719.1"/>
    <property type="molecule type" value="Genomic_DNA"/>
</dbReference>
<proteinExistence type="predicted"/>
<evidence type="ECO:0000313" key="1">
    <source>
        <dbReference type="EMBL" id="KDR69719.1"/>
    </source>
</evidence>
<dbReference type="AlphaFoldDB" id="A0A067SPU0"/>
<reference evidence="2" key="1">
    <citation type="journal article" date="2014" name="Proc. Natl. Acad. Sci. U.S.A.">
        <title>Extensive sampling of basidiomycete genomes demonstrates inadequacy of the white-rot/brown-rot paradigm for wood decay fungi.</title>
        <authorList>
            <person name="Riley R."/>
            <person name="Salamov A.A."/>
            <person name="Brown D.W."/>
            <person name="Nagy L.G."/>
            <person name="Floudas D."/>
            <person name="Held B.W."/>
            <person name="Levasseur A."/>
            <person name="Lombard V."/>
            <person name="Morin E."/>
            <person name="Otillar R."/>
            <person name="Lindquist E.A."/>
            <person name="Sun H."/>
            <person name="LaButti K.M."/>
            <person name="Schmutz J."/>
            <person name="Jabbour D."/>
            <person name="Luo H."/>
            <person name="Baker S.E."/>
            <person name="Pisabarro A.G."/>
            <person name="Walton J.D."/>
            <person name="Blanchette R.A."/>
            <person name="Henrissat B."/>
            <person name="Martin F."/>
            <person name="Cullen D."/>
            <person name="Hibbett D.S."/>
            <person name="Grigoriev I.V."/>
        </authorList>
    </citation>
    <scope>NUCLEOTIDE SEQUENCE [LARGE SCALE GENOMIC DNA]</scope>
    <source>
        <strain evidence="2">CBS 339.88</strain>
    </source>
</reference>
<accession>A0A067SPU0</accession>
<protein>
    <submittedName>
        <fullName evidence="1">Uncharacterized protein</fullName>
    </submittedName>
</protein>
<evidence type="ECO:0000313" key="2">
    <source>
        <dbReference type="Proteomes" id="UP000027222"/>
    </source>
</evidence>
<keyword evidence="2" id="KW-1185">Reference proteome</keyword>